<proteinExistence type="predicted"/>
<evidence type="ECO:0000313" key="2">
    <source>
        <dbReference type="Proteomes" id="UP001159427"/>
    </source>
</evidence>
<dbReference type="EMBL" id="CALNXI010001717">
    <property type="protein sequence ID" value="CAH3175641.1"/>
    <property type="molecule type" value="Genomic_DNA"/>
</dbReference>
<organism evidence="1 2">
    <name type="scientific">Porites evermanni</name>
    <dbReference type="NCBI Taxonomy" id="104178"/>
    <lineage>
        <taxon>Eukaryota</taxon>
        <taxon>Metazoa</taxon>
        <taxon>Cnidaria</taxon>
        <taxon>Anthozoa</taxon>
        <taxon>Hexacorallia</taxon>
        <taxon>Scleractinia</taxon>
        <taxon>Fungiina</taxon>
        <taxon>Poritidae</taxon>
        <taxon>Porites</taxon>
    </lineage>
</organism>
<protein>
    <submittedName>
        <fullName evidence="1">Uncharacterized protein</fullName>
    </submittedName>
</protein>
<accession>A0ABN8RDV5</accession>
<comment type="caution">
    <text evidence="1">The sequence shown here is derived from an EMBL/GenBank/DDBJ whole genome shotgun (WGS) entry which is preliminary data.</text>
</comment>
<name>A0ABN8RDV5_9CNID</name>
<sequence>MSLLGHDDVIFIQVEQVQQHRIAGLIGHIFQLTYVNMVDELIQEEKLNRCHGCAIQHPSQRKHSCLMMDKEDSWL</sequence>
<gene>
    <name evidence="1" type="ORF">PEVE_00010238</name>
</gene>
<dbReference type="Proteomes" id="UP001159427">
    <property type="component" value="Unassembled WGS sequence"/>
</dbReference>
<evidence type="ECO:0000313" key="1">
    <source>
        <dbReference type="EMBL" id="CAH3175641.1"/>
    </source>
</evidence>
<keyword evidence="2" id="KW-1185">Reference proteome</keyword>
<reference evidence="1 2" key="1">
    <citation type="submission" date="2022-05" db="EMBL/GenBank/DDBJ databases">
        <authorList>
            <consortium name="Genoscope - CEA"/>
            <person name="William W."/>
        </authorList>
    </citation>
    <scope>NUCLEOTIDE SEQUENCE [LARGE SCALE GENOMIC DNA]</scope>
</reference>